<evidence type="ECO:0000313" key="1">
    <source>
        <dbReference type="EMBL" id="KKN20974.1"/>
    </source>
</evidence>
<comment type="caution">
    <text evidence="1">The sequence shown here is derived from an EMBL/GenBank/DDBJ whole genome shotgun (WGS) entry which is preliminary data.</text>
</comment>
<gene>
    <name evidence="1" type="ORF">LCGC14_0929990</name>
</gene>
<dbReference type="EMBL" id="LAZR01003190">
    <property type="protein sequence ID" value="KKN20974.1"/>
    <property type="molecule type" value="Genomic_DNA"/>
</dbReference>
<proteinExistence type="predicted"/>
<organism evidence="1">
    <name type="scientific">marine sediment metagenome</name>
    <dbReference type="NCBI Taxonomy" id="412755"/>
    <lineage>
        <taxon>unclassified sequences</taxon>
        <taxon>metagenomes</taxon>
        <taxon>ecological metagenomes</taxon>
    </lineage>
</organism>
<dbReference type="AlphaFoldDB" id="A0A0F9NSR3"/>
<accession>A0A0F9NSR3</accession>
<protein>
    <submittedName>
        <fullName evidence="1">Uncharacterized protein</fullName>
    </submittedName>
</protein>
<name>A0A0F9NSR3_9ZZZZ</name>
<reference evidence="1" key="1">
    <citation type="journal article" date="2015" name="Nature">
        <title>Complex archaea that bridge the gap between prokaryotes and eukaryotes.</title>
        <authorList>
            <person name="Spang A."/>
            <person name="Saw J.H."/>
            <person name="Jorgensen S.L."/>
            <person name="Zaremba-Niedzwiedzka K."/>
            <person name="Martijn J."/>
            <person name="Lind A.E."/>
            <person name="van Eijk R."/>
            <person name="Schleper C."/>
            <person name="Guy L."/>
            <person name="Ettema T.J."/>
        </authorList>
    </citation>
    <scope>NUCLEOTIDE SEQUENCE</scope>
</reference>
<sequence>MTPADEGIAAAKRDAYRAANRSDLLEDARLIVAKPENHSWSAHLDPDQHHDLYRAITWLAGVFEEEGIGPGDQHEESEAAEGALRRAIQYLKPEQSQ</sequence>